<dbReference type="Pfam" id="PF00641">
    <property type="entry name" value="Zn_ribbon_RanBP"/>
    <property type="match status" value="2"/>
</dbReference>
<feature type="region of interest" description="Disordered" evidence="13">
    <location>
        <begin position="278"/>
        <end position="307"/>
    </location>
</feature>
<evidence type="ECO:0000256" key="7">
    <source>
        <dbReference type="ARBA" id="ARBA00022771"/>
    </source>
</evidence>
<keyword evidence="8" id="KW-0862">Zinc</keyword>
<evidence type="ECO:0000256" key="1">
    <source>
        <dbReference type="ARBA" id="ARBA00004123"/>
    </source>
</evidence>
<evidence type="ECO:0000313" key="16">
    <source>
        <dbReference type="EMBL" id="KAH3677896.1"/>
    </source>
</evidence>
<comment type="subcellular location">
    <subcellularLocation>
        <location evidence="2">Chromosome</location>
    </subcellularLocation>
    <subcellularLocation>
        <location evidence="1">Nucleus</location>
    </subcellularLocation>
</comment>
<keyword evidence="7 12" id="KW-0863">Zinc-finger</keyword>
<dbReference type="PANTHER" id="PTHR23111:SF40">
    <property type="entry name" value="RNA-BINDING PROTEIN INVOLVED IN HETEROCHROMATIN ASSEMBLY-RELATED"/>
    <property type="match status" value="1"/>
</dbReference>
<keyword evidence="10" id="KW-0539">Nucleus</keyword>
<dbReference type="SUPFAM" id="SSF53098">
    <property type="entry name" value="Ribonuclease H-like"/>
    <property type="match status" value="1"/>
</dbReference>
<feature type="domain" description="RRM" evidence="14">
    <location>
        <begin position="241"/>
        <end position="347"/>
    </location>
</feature>
<dbReference type="InterPro" id="IPR012337">
    <property type="entry name" value="RNaseH-like_sf"/>
</dbReference>
<feature type="compositionally biased region" description="Polar residues" evidence="13">
    <location>
        <begin position="522"/>
        <end position="536"/>
    </location>
</feature>
<proteinExistence type="predicted"/>
<evidence type="ECO:0000259" key="14">
    <source>
        <dbReference type="PROSITE" id="PS50102"/>
    </source>
</evidence>
<dbReference type="Gene3D" id="3.30.420.10">
    <property type="entry name" value="Ribonuclease H-like superfamily/Ribonuclease H"/>
    <property type="match status" value="1"/>
</dbReference>
<evidence type="ECO:0000256" key="5">
    <source>
        <dbReference type="ARBA" id="ARBA00022723"/>
    </source>
</evidence>
<evidence type="ECO:0000256" key="6">
    <source>
        <dbReference type="ARBA" id="ARBA00022737"/>
    </source>
</evidence>
<reference evidence="16" key="1">
    <citation type="journal article" date="2021" name="Open Biol.">
        <title>Shared evolutionary footprints suggest mitochondrial oxidative damage underlies multiple complex I losses in fungi.</title>
        <authorList>
            <person name="Schikora-Tamarit M.A."/>
            <person name="Marcet-Houben M."/>
            <person name="Nosek J."/>
            <person name="Gabaldon T."/>
        </authorList>
    </citation>
    <scope>NUCLEOTIDE SEQUENCE</scope>
    <source>
        <strain evidence="16">NCAIM Y.01608</strain>
    </source>
</reference>
<feature type="domain" description="RanBP2-type" evidence="15">
    <location>
        <begin position="368"/>
        <end position="397"/>
    </location>
</feature>
<keyword evidence="4" id="KW-0597">Phosphoprotein</keyword>
<dbReference type="Gene3D" id="4.10.1060.10">
    <property type="entry name" value="Zinc finger, RanBP2-type"/>
    <property type="match status" value="2"/>
</dbReference>
<evidence type="ECO:0000256" key="10">
    <source>
        <dbReference type="ARBA" id="ARBA00023242"/>
    </source>
</evidence>
<dbReference type="InterPro" id="IPR036397">
    <property type="entry name" value="RNaseH_sf"/>
</dbReference>
<dbReference type="Gene3D" id="3.30.70.330">
    <property type="match status" value="1"/>
</dbReference>
<reference evidence="16" key="2">
    <citation type="submission" date="2021-01" db="EMBL/GenBank/DDBJ databases">
        <authorList>
            <person name="Schikora-Tamarit M.A."/>
        </authorList>
    </citation>
    <scope>NUCLEOTIDE SEQUENCE</scope>
    <source>
        <strain evidence="16">NCAIM Y.01608</strain>
    </source>
</reference>
<protein>
    <submittedName>
        <fullName evidence="16">Uncharacterized protein</fullName>
    </submittedName>
</protein>
<dbReference type="EMBL" id="JAEUBD010000095">
    <property type="protein sequence ID" value="KAH3677896.1"/>
    <property type="molecule type" value="Genomic_DNA"/>
</dbReference>
<dbReference type="InterPro" id="IPR047201">
    <property type="entry name" value="ERI-1_3'hExo-like"/>
</dbReference>
<dbReference type="CDD" id="cd06133">
    <property type="entry name" value="ERI-1_3'hExo_like"/>
    <property type="match status" value="1"/>
</dbReference>
<keyword evidence="9 11" id="KW-0694">RNA-binding</keyword>
<evidence type="ECO:0000313" key="17">
    <source>
        <dbReference type="Proteomes" id="UP000788993"/>
    </source>
</evidence>
<dbReference type="PROSITE" id="PS01358">
    <property type="entry name" value="ZF_RANBP2_1"/>
    <property type="match status" value="2"/>
</dbReference>
<feature type="domain" description="RanBP2-type" evidence="15">
    <location>
        <begin position="426"/>
        <end position="457"/>
    </location>
</feature>
<dbReference type="FunFam" id="4.10.1060.10:FF:000021">
    <property type="entry name" value="MUTL protein homolog 3"/>
    <property type="match status" value="1"/>
</dbReference>
<evidence type="ECO:0000256" key="2">
    <source>
        <dbReference type="ARBA" id="ARBA00004286"/>
    </source>
</evidence>
<dbReference type="SMART" id="SM00360">
    <property type="entry name" value="RRM"/>
    <property type="match status" value="1"/>
</dbReference>
<dbReference type="GO" id="GO:0003729">
    <property type="term" value="F:mRNA binding"/>
    <property type="evidence" value="ECO:0007669"/>
    <property type="project" value="TreeGrafter"/>
</dbReference>
<keyword evidence="17" id="KW-1185">Reference proteome</keyword>
<dbReference type="GO" id="GO:0005634">
    <property type="term" value="C:nucleus"/>
    <property type="evidence" value="ECO:0007669"/>
    <property type="project" value="UniProtKB-SubCell"/>
</dbReference>
<evidence type="ECO:0000256" key="11">
    <source>
        <dbReference type="PROSITE-ProRule" id="PRU00176"/>
    </source>
</evidence>
<evidence type="ECO:0000256" key="3">
    <source>
        <dbReference type="ARBA" id="ARBA00022454"/>
    </source>
</evidence>
<accession>A0A9P8TGE6</accession>
<dbReference type="InterPro" id="IPR036443">
    <property type="entry name" value="Znf_RanBP2_sf"/>
</dbReference>
<dbReference type="FunFam" id="4.10.1060.10:FF:000024">
    <property type="entry name" value="RNA-binding protein"/>
    <property type="match status" value="1"/>
</dbReference>
<dbReference type="InterPro" id="IPR001876">
    <property type="entry name" value="Znf_RanBP2"/>
</dbReference>
<keyword evidence="3" id="KW-0158">Chromosome</keyword>
<dbReference type="SUPFAM" id="SSF90209">
    <property type="entry name" value="Ran binding protein zinc finger-like"/>
    <property type="match status" value="2"/>
</dbReference>
<feature type="compositionally biased region" description="Low complexity" evidence="13">
    <location>
        <begin position="282"/>
        <end position="307"/>
    </location>
</feature>
<feature type="region of interest" description="Disordered" evidence="13">
    <location>
        <begin position="522"/>
        <end position="553"/>
    </location>
</feature>
<dbReference type="InterPro" id="IPR013520">
    <property type="entry name" value="Ribonucl_H"/>
</dbReference>
<dbReference type="GO" id="GO:0000175">
    <property type="term" value="F:3'-5'-RNA exonuclease activity"/>
    <property type="evidence" value="ECO:0007669"/>
    <property type="project" value="InterPro"/>
</dbReference>
<dbReference type="PANTHER" id="PTHR23111">
    <property type="entry name" value="ZINC FINGER PROTEIN"/>
    <property type="match status" value="1"/>
</dbReference>
<evidence type="ECO:0000256" key="12">
    <source>
        <dbReference type="PROSITE-ProRule" id="PRU00322"/>
    </source>
</evidence>
<dbReference type="GO" id="GO:0008270">
    <property type="term" value="F:zinc ion binding"/>
    <property type="evidence" value="ECO:0007669"/>
    <property type="project" value="UniProtKB-KW"/>
</dbReference>
<dbReference type="Proteomes" id="UP000788993">
    <property type="component" value="Unassembled WGS sequence"/>
</dbReference>
<dbReference type="InterPro" id="IPR035979">
    <property type="entry name" value="RBD_domain_sf"/>
</dbReference>
<sequence>MSGQTSPSAFVVLHITTTGDDLSTSKDSSEILEIAWSVVDSHSLAEIKTNSSLVKPLTTPVTPLCTSQTSLTWENVKNAPSLKDCVLLLEQDIEKHLVSAKKDFTFVVFNSWDLRMRLPKESREKNIQLPSYLEHSRYFDLRKEYLKFQQCQSHELDHPGPLTVSHIVSALDLDVADIKPVNKSYGDSLTLAMPRRAADEVQVLVKVIGHLQKTSPQGSKILETPYDMALDLAQFASEKSRILYMSNLPADTTQSELESWFTQYGGRPVAFWTVKIPPLPESQNNSRTGSNTSNSSGSNSINSQSSGTKPACSGFAVFATHEEALDSLAMTGRLLNDRIIEVQPSSTSVLDKAHDILTPFPSSKNRPRPGDWTCPSCSFSNFQRRTACFRCSFPAASAAAVQESISTGQYYHRQSNTNSSSNVPFRAGDWKCPNESCAYHNFAKNVCCLKCGTPKPAANTYNGYSYHQDAYNANMGQRRSIATPQYHHQLRSNTPGSDTSAPGAAPGIYNLFQYPLSGAASKQSGPLSDSASTTPLFQPMLPHGSTPSYSGSLDDFQGLSSRINGLTLNSQPLQQAHSEQSLYHSGLPSLNLDLNLSK</sequence>
<evidence type="ECO:0000259" key="15">
    <source>
        <dbReference type="PROSITE" id="PS50199"/>
    </source>
</evidence>
<dbReference type="InterPro" id="IPR012677">
    <property type="entry name" value="Nucleotide-bd_a/b_plait_sf"/>
</dbReference>
<dbReference type="GO" id="GO:0005737">
    <property type="term" value="C:cytoplasm"/>
    <property type="evidence" value="ECO:0007669"/>
    <property type="project" value="UniProtKB-ARBA"/>
</dbReference>
<evidence type="ECO:0000256" key="8">
    <source>
        <dbReference type="ARBA" id="ARBA00022833"/>
    </source>
</evidence>
<keyword evidence="6" id="KW-0677">Repeat</keyword>
<dbReference type="Pfam" id="PF00929">
    <property type="entry name" value="RNase_T"/>
    <property type="match status" value="1"/>
</dbReference>
<comment type="caution">
    <text evidence="16">The sequence shown here is derived from an EMBL/GenBank/DDBJ whole genome shotgun (WGS) entry which is preliminary data.</text>
</comment>
<dbReference type="InterPro" id="IPR000504">
    <property type="entry name" value="RRM_dom"/>
</dbReference>
<gene>
    <name evidence="16" type="ORF">OGATHE_000550</name>
</gene>
<evidence type="ECO:0000256" key="13">
    <source>
        <dbReference type="SAM" id="MobiDB-lite"/>
    </source>
</evidence>
<organism evidence="16 17">
    <name type="scientific">Ogataea polymorpha</name>
    <dbReference type="NCBI Taxonomy" id="460523"/>
    <lineage>
        <taxon>Eukaryota</taxon>
        <taxon>Fungi</taxon>
        <taxon>Dikarya</taxon>
        <taxon>Ascomycota</taxon>
        <taxon>Saccharomycotina</taxon>
        <taxon>Pichiomycetes</taxon>
        <taxon>Pichiales</taxon>
        <taxon>Pichiaceae</taxon>
        <taxon>Ogataea</taxon>
    </lineage>
</organism>
<dbReference type="GO" id="GO:0005694">
    <property type="term" value="C:chromosome"/>
    <property type="evidence" value="ECO:0007669"/>
    <property type="project" value="UniProtKB-SubCell"/>
</dbReference>
<dbReference type="PROSITE" id="PS50199">
    <property type="entry name" value="ZF_RANBP2_2"/>
    <property type="match status" value="2"/>
</dbReference>
<name>A0A9P8TGE6_9ASCO</name>
<keyword evidence="5" id="KW-0479">Metal-binding</keyword>
<dbReference type="SMART" id="SM00547">
    <property type="entry name" value="ZnF_RBZ"/>
    <property type="match status" value="2"/>
</dbReference>
<dbReference type="SUPFAM" id="SSF54928">
    <property type="entry name" value="RNA-binding domain, RBD"/>
    <property type="match status" value="1"/>
</dbReference>
<evidence type="ECO:0000256" key="4">
    <source>
        <dbReference type="ARBA" id="ARBA00022553"/>
    </source>
</evidence>
<evidence type="ECO:0000256" key="9">
    <source>
        <dbReference type="ARBA" id="ARBA00022884"/>
    </source>
</evidence>
<dbReference type="AlphaFoldDB" id="A0A9P8TGE6"/>
<dbReference type="PROSITE" id="PS50102">
    <property type="entry name" value="RRM"/>
    <property type="match status" value="1"/>
</dbReference>